<evidence type="ECO:0000313" key="7">
    <source>
        <dbReference type="Proteomes" id="UP000002190"/>
    </source>
</evidence>
<dbReference type="STRING" id="640511.BC1002_0486"/>
<evidence type="ECO:0000256" key="4">
    <source>
        <dbReference type="RuleBase" id="RU004514"/>
    </source>
</evidence>
<dbReference type="Pfam" id="PF01168">
    <property type="entry name" value="Ala_racemase_N"/>
    <property type="match status" value="1"/>
</dbReference>
<dbReference type="RefSeq" id="WP_013088484.1">
    <property type="nucleotide sequence ID" value="NC_014117.1"/>
</dbReference>
<gene>
    <name evidence="6" type="ordered locus">BC1002_0486</name>
</gene>
<protein>
    <recommendedName>
        <fullName evidence="2">Pyridoxal phosphate homeostasis protein</fullName>
        <shortName evidence="2">PLP homeostasis protein</shortName>
    </recommendedName>
</protein>
<name>D5WC32_PARAM</name>
<comment type="function">
    <text evidence="2">Pyridoxal 5'-phosphate (PLP)-binding protein, which is involved in PLP homeostasis.</text>
</comment>
<dbReference type="GO" id="GO:0030170">
    <property type="term" value="F:pyridoxal phosphate binding"/>
    <property type="evidence" value="ECO:0007669"/>
    <property type="project" value="UniProtKB-UniRule"/>
</dbReference>
<dbReference type="PIRSF" id="PIRSF004848">
    <property type="entry name" value="YBL036c_PLPDEIII"/>
    <property type="match status" value="1"/>
</dbReference>
<evidence type="ECO:0000256" key="3">
    <source>
        <dbReference type="PIRSR" id="PIRSR004848-1"/>
    </source>
</evidence>
<evidence type="ECO:0000259" key="5">
    <source>
        <dbReference type="Pfam" id="PF01168"/>
    </source>
</evidence>
<dbReference type="NCBIfam" id="TIGR00044">
    <property type="entry name" value="YggS family pyridoxal phosphate-dependent enzyme"/>
    <property type="match status" value="1"/>
</dbReference>
<dbReference type="InterPro" id="IPR011078">
    <property type="entry name" value="PyrdxlP_homeostasis"/>
</dbReference>
<feature type="modified residue" description="N6-(pyridoxal phosphate)lysine" evidence="2 3">
    <location>
        <position position="44"/>
    </location>
</feature>
<comment type="similarity">
    <text evidence="2 4">Belongs to the pyridoxal phosphate-binding protein YggS/PROSC family.</text>
</comment>
<reference evidence="6 7" key="2">
    <citation type="journal article" date="2012" name="J. Bacteriol.">
        <title>Genome Sequences of Burkholderia sp. Strains CCGE1002 and H160, Isolated from Legume Nodules in Mexico and Brazil.</title>
        <authorList>
            <person name="Ormeno-Orrillo E."/>
            <person name="Rogel M.A."/>
            <person name="Chueire L.M."/>
            <person name="Tiedje J.M."/>
            <person name="Martinez-Romero E."/>
            <person name="Hungria M."/>
        </authorList>
    </citation>
    <scope>NUCLEOTIDE SEQUENCE [LARGE SCALE GENOMIC DNA]</scope>
    <source>
        <strain evidence="6 7">CCGE1002</strain>
    </source>
</reference>
<dbReference type="AlphaFoldDB" id="D5WC32"/>
<dbReference type="EMBL" id="CP002013">
    <property type="protein sequence ID" value="ADG14587.1"/>
    <property type="molecule type" value="Genomic_DNA"/>
</dbReference>
<dbReference type="PANTHER" id="PTHR10146">
    <property type="entry name" value="PROLINE SYNTHETASE CO-TRANSCRIBED BACTERIAL HOMOLOG PROTEIN"/>
    <property type="match status" value="1"/>
</dbReference>
<dbReference type="HAMAP" id="MF_02087">
    <property type="entry name" value="PLP_homeostasis"/>
    <property type="match status" value="1"/>
</dbReference>
<dbReference type="Gene3D" id="3.20.20.10">
    <property type="entry name" value="Alanine racemase"/>
    <property type="match status" value="1"/>
</dbReference>
<evidence type="ECO:0000256" key="1">
    <source>
        <dbReference type="ARBA" id="ARBA00022898"/>
    </source>
</evidence>
<accession>D5WC32</accession>
<dbReference type="Proteomes" id="UP000002190">
    <property type="component" value="Chromosome 1"/>
</dbReference>
<dbReference type="PANTHER" id="PTHR10146:SF14">
    <property type="entry name" value="PYRIDOXAL PHOSPHATE HOMEOSTASIS PROTEIN"/>
    <property type="match status" value="1"/>
</dbReference>
<dbReference type="PROSITE" id="PS01211">
    <property type="entry name" value="UPF0001"/>
    <property type="match status" value="1"/>
</dbReference>
<sequence>MSDLPRRFADHFAHNLADVHERIAKAAQAAGRDAQSVMLLAVSKTFPADAVRDAHAAGQRAFGENYVQEALDKIQTLADLRASLEWHFIGPLQSNKTRPVAEHFDWVHSVDRLKIAQRLSEQRPDNLPPLNVCLQVNVSGEASKSGVAPDEAAAIAHQITALPKLKLRGLMSIPEPAGDLDAQRAPHRQLRELFERLRNDGLALDTLSMGMSADLEAAVLEGATIVRVGTAIFGARDYSR</sequence>
<dbReference type="GeneID" id="301091864"/>
<dbReference type="SUPFAM" id="SSF51419">
    <property type="entry name" value="PLP-binding barrel"/>
    <property type="match status" value="1"/>
</dbReference>
<keyword evidence="1 2" id="KW-0663">Pyridoxal phosphate</keyword>
<dbReference type="InterPro" id="IPR029066">
    <property type="entry name" value="PLP-binding_barrel"/>
</dbReference>
<reference evidence="6 7" key="1">
    <citation type="submission" date="2010-04" db="EMBL/GenBank/DDBJ databases">
        <title>Complete sequence of chromosome 1 of Burkholderia sp. CCGE1002.</title>
        <authorList>
            <consortium name="US DOE Joint Genome Institute"/>
            <person name="Lucas S."/>
            <person name="Copeland A."/>
            <person name="Lapidus A."/>
            <person name="Cheng J.-F."/>
            <person name="Bruce D."/>
            <person name="Goodwin L."/>
            <person name="Pitluck S."/>
            <person name="Chertkov O."/>
            <person name="Detter J.C."/>
            <person name="Han C."/>
            <person name="Tapia R."/>
            <person name="Land M."/>
            <person name="Hauser L."/>
            <person name="Kyrpides N."/>
            <person name="Ovchinnikova G."/>
            <person name="Martinez-Romero E."/>
            <person name="Hernandez M.A.R."/>
            <person name="Tiedje J.M."/>
            <person name="Woyke T."/>
        </authorList>
    </citation>
    <scope>NUCLEOTIDE SEQUENCE [LARGE SCALE GENOMIC DNA]</scope>
    <source>
        <strain evidence="6 7">CCGE1002</strain>
    </source>
</reference>
<dbReference type="HOGENOM" id="CLU_059988_0_1_4"/>
<dbReference type="KEGG" id="bge:BC1002_0486"/>
<dbReference type="CDD" id="cd06824">
    <property type="entry name" value="PLPDE_III_Yggs_like"/>
    <property type="match status" value="1"/>
</dbReference>
<feature type="domain" description="Alanine racemase N-terminal" evidence="5">
    <location>
        <begin position="16"/>
        <end position="236"/>
    </location>
</feature>
<evidence type="ECO:0000256" key="2">
    <source>
        <dbReference type="HAMAP-Rule" id="MF_02087"/>
    </source>
</evidence>
<comment type="cofactor">
    <cofactor evidence="3">
        <name>pyridoxal 5'-phosphate</name>
        <dbReference type="ChEBI" id="CHEBI:597326"/>
    </cofactor>
</comment>
<dbReference type="FunFam" id="3.20.20.10:FF:000004">
    <property type="entry name" value="Pyridoxal phosphate homeostasis protein"/>
    <property type="match status" value="1"/>
</dbReference>
<evidence type="ECO:0000313" key="6">
    <source>
        <dbReference type="EMBL" id="ADG14587.1"/>
    </source>
</evidence>
<organism evidence="6 7">
    <name type="scientific">Paraburkholderia atlantica</name>
    <dbReference type="NCBI Taxonomy" id="2654982"/>
    <lineage>
        <taxon>Bacteria</taxon>
        <taxon>Pseudomonadati</taxon>
        <taxon>Pseudomonadota</taxon>
        <taxon>Betaproteobacteria</taxon>
        <taxon>Burkholderiales</taxon>
        <taxon>Burkholderiaceae</taxon>
        <taxon>Paraburkholderia</taxon>
    </lineage>
</organism>
<dbReference type="InterPro" id="IPR001608">
    <property type="entry name" value="Ala_racemase_N"/>
</dbReference>
<proteinExistence type="inferred from homology"/>
<dbReference type="eggNOG" id="COG0325">
    <property type="taxonomic scope" value="Bacteria"/>
</dbReference>